<proteinExistence type="predicted"/>
<dbReference type="Pfam" id="PF16525">
    <property type="entry name" value="MHB"/>
    <property type="match status" value="1"/>
</dbReference>
<sequence>MLQSIRSSRRAVVGVIGAGAMAGALLVGIAPTALADPPPPAPGCSAGDFEQVTAQVAAATSVYMFTHPDVNAFFSSLKGVPKAQAKSQIDAYYASNPQAQADLRGIRQPLKDMKANCQ</sequence>
<evidence type="ECO:0000259" key="1">
    <source>
        <dbReference type="Pfam" id="PF16525"/>
    </source>
</evidence>
<organism evidence="2 3">
    <name type="scientific">Mycolicibacterium komossense</name>
    <dbReference type="NCBI Taxonomy" id="1779"/>
    <lineage>
        <taxon>Bacteria</taxon>
        <taxon>Bacillati</taxon>
        <taxon>Actinomycetota</taxon>
        <taxon>Actinomycetes</taxon>
        <taxon>Mycobacteriales</taxon>
        <taxon>Mycobacteriaceae</taxon>
        <taxon>Mycolicibacterium</taxon>
    </lineage>
</organism>
<dbReference type="InterPro" id="IPR006311">
    <property type="entry name" value="TAT_signal"/>
</dbReference>
<dbReference type="RefSeq" id="WP_264067575.1">
    <property type="nucleotide sequence ID" value="NZ_JACKTY010000028.1"/>
</dbReference>
<keyword evidence="3" id="KW-1185">Reference proteome</keyword>
<evidence type="ECO:0000313" key="2">
    <source>
        <dbReference type="EMBL" id="MCV7226701.1"/>
    </source>
</evidence>
<dbReference type="EMBL" id="JACKTY010000028">
    <property type="protein sequence ID" value="MCV7226701.1"/>
    <property type="molecule type" value="Genomic_DNA"/>
</dbReference>
<evidence type="ECO:0000313" key="3">
    <source>
        <dbReference type="Proteomes" id="UP001526201"/>
    </source>
</evidence>
<dbReference type="Proteomes" id="UP001526201">
    <property type="component" value="Unassembled WGS sequence"/>
</dbReference>
<protein>
    <submittedName>
        <fullName evidence="2">Heme-binding protein</fullName>
    </submittedName>
</protein>
<feature type="domain" description="Haemophore haem-binding" evidence="1">
    <location>
        <begin position="42"/>
        <end position="118"/>
    </location>
</feature>
<reference evidence="2 3" key="1">
    <citation type="journal article" date="2022" name="BMC Genomics">
        <title>Comparative genome analysis of mycobacteria focusing on tRNA and non-coding RNA.</title>
        <authorList>
            <person name="Behra P.R.K."/>
            <person name="Pettersson B.M.F."/>
            <person name="Ramesh M."/>
            <person name="Das S."/>
            <person name="Dasgupta S."/>
            <person name="Kirsebom L.A."/>
        </authorList>
    </citation>
    <scope>NUCLEOTIDE SEQUENCE [LARGE SCALE GENOMIC DNA]</scope>
    <source>
        <strain evidence="2 3">DSM 44078</strain>
    </source>
</reference>
<comment type="caution">
    <text evidence="2">The sequence shown here is derived from an EMBL/GenBank/DDBJ whole genome shotgun (WGS) entry which is preliminary data.</text>
</comment>
<gene>
    <name evidence="2" type="ORF">H7J73_11755</name>
</gene>
<dbReference type="NCBIfam" id="TIGR04529">
    <property type="entry name" value="MTB_hemophore"/>
    <property type="match status" value="1"/>
</dbReference>
<dbReference type="PROSITE" id="PS51318">
    <property type="entry name" value="TAT"/>
    <property type="match status" value="1"/>
</dbReference>
<accession>A0ABT3CB85</accession>
<dbReference type="InterPro" id="IPR038378">
    <property type="entry name" value="MHB_sf"/>
</dbReference>
<name>A0ABT3CB85_9MYCO</name>
<dbReference type="Gene3D" id="1.20.20.20">
    <property type="entry name" value="Haemophore, haem-binding domain"/>
    <property type="match status" value="1"/>
</dbReference>
<dbReference type="InterPro" id="IPR032407">
    <property type="entry name" value="MHB"/>
</dbReference>